<evidence type="ECO:0000313" key="2">
    <source>
        <dbReference type="EMBL" id="SPX55012.1"/>
    </source>
</evidence>
<feature type="transmembrane region" description="Helical" evidence="1">
    <location>
        <begin position="107"/>
        <end position="125"/>
    </location>
</feature>
<keyword evidence="1" id="KW-0472">Membrane</keyword>
<gene>
    <name evidence="2" type="ORF">NCTC9601_02177</name>
</gene>
<protein>
    <submittedName>
        <fullName evidence="2">Uncharacterized protein</fullName>
    </submittedName>
</protein>
<evidence type="ECO:0000313" key="3">
    <source>
        <dbReference type="Proteomes" id="UP000251123"/>
    </source>
</evidence>
<feature type="transmembrane region" description="Helical" evidence="1">
    <location>
        <begin position="38"/>
        <end position="58"/>
    </location>
</feature>
<dbReference type="AlphaFoldDB" id="A0A2X1QF66"/>
<organism evidence="2 3">
    <name type="scientific">Klebsiella pneumoniae</name>
    <dbReference type="NCBI Taxonomy" id="573"/>
    <lineage>
        <taxon>Bacteria</taxon>
        <taxon>Pseudomonadati</taxon>
        <taxon>Pseudomonadota</taxon>
        <taxon>Gammaproteobacteria</taxon>
        <taxon>Enterobacterales</taxon>
        <taxon>Enterobacteriaceae</taxon>
        <taxon>Klebsiella/Raoultella group</taxon>
        <taxon>Klebsiella</taxon>
        <taxon>Klebsiella pneumoniae complex</taxon>
    </lineage>
</organism>
<accession>A0A2X1QF66</accession>
<name>A0A2X1QF66_KLEPN</name>
<sequence length="165" mass="18883">MRVSTKSLVVFLLLMYMTLLSLNGVVTVAAYMSTRALLLYKDFFAMAVPVFVLILLFARNPNVSKQCRSVMIFFLSMVIFSLVYVLLSMITGRFDFFRSIVQFRLELLTFGSFFFAAVLLLFEYNERVEIVNKIIKYYIFFAVLNALFAVAESSLAGLLYALIGF</sequence>
<proteinExistence type="predicted"/>
<feature type="transmembrane region" description="Helical" evidence="1">
    <location>
        <begin position="137"/>
        <end position="163"/>
    </location>
</feature>
<evidence type="ECO:0000256" key="1">
    <source>
        <dbReference type="SAM" id="Phobius"/>
    </source>
</evidence>
<feature type="transmembrane region" description="Helical" evidence="1">
    <location>
        <begin position="7"/>
        <end position="32"/>
    </location>
</feature>
<dbReference type="EMBL" id="UASN01000018">
    <property type="protein sequence ID" value="SPX55012.1"/>
    <property type="molecule type" value="Genomic_DNA"/>
</dbReference>
<keyword evidence="1" id="KW-0812">Transmembrane</keyword>
<feature type="transmembrane region" description="Helical" evidence="1">
    <location>
        <begin position="70"/>
        <end position="87"/>
    </location>
</feature>
<reference evidence="2 3" key="1">
    <citation type="submission" date="2018-06" db="EMBL/GenBank/DDBJ databases">
        <authorList>
            <consortium name="Pathogen Informatics"/>
            <person name="Doyle S."/>
        </authorList>
    </citation>
    <scope>NUCLEOTIDE SEQUENCE [LARGE SCALE GENOMIC DNA]</scope>
    <source>
        <strain evidence="2 3">NCTC9601</strain>
    </source>
</reference>
<keyword evidence="1" id="KW-1133">Transmembrane helix</keyword>
<dbReference type="Proteomes" id="UP000251123">
    <property type="component" value="Unassembled WGS sequence"/>
</dbReference>